<evidence type="ECO:0000313" key="2">
    <source>
        <dbReference type="Proteomes" id="UP000325466"/>
    </source>
</evidence>
<comment type="caution">
    <text evidence="1">The sequence shown here is derived from an EMBL/GenBank/DDBJ whole genome shotgun (WGS) entry which is preliminary data.</text>
</comment>
<protein>
    <submittedName>
        <fullName evidence="1">Uncharacterized protein</fullName>
    </submittedName>
</protein>
<gene>
    <name evidence="1" type="ORF">RAJCM14343_1323</name>
</gene>
<name>A0ABQ0YHV9_9NOCA</name>
<accession>A0ABQ0YHV9</accession>
<dbReference type="Proteomes" id="UP000325466">
    <property type="component" value="Unassembled WGS sequence"/>
</dbReference>
<sequence>MSGKPDQRPTSPVLFCRSSNLRMFTVAAVGVFARCHS</sequence>
<reference evidence="1 2" key="1">
    <citation type="journal article" date="2018" name="Biodegradation">
        <title>1,4-Dioxane degradation characteristics of Rhodococcus aetherivorans JCM 14343.</title>
        <authorList>
            <person name="Inoue D."/>
            <person name="Tsunoda T."/>
            <person name="Yamamoto N."/>
            <person name="Ike M."/>
            <person name="Sei K."/>
        </authorList>
    </citation>
    <scope>NUCLEOTIDE SEQUENCE [LARGE SCALE GENOMIC DNA]</scope>
    <source>
        <strain evidence="1 2">JCM 14343</strain>
    </source>
</reference>
<organism evidence="1 2">
    <name type="scientific">Rhodococcus aetherivorans</name>
    <dbReference type="NCBI Taxonomy" id="191292"/>
    <lineage>
        <taxon>Bacteria</taxon>
        <taxon>Bacillati</taxon>
        <taxon>Actinomycetota</taxon>
        <taxon>Actinomycetes</taxon>
        <taxon>Mycobacteriales</taxon>
        <taxon>Nocardiaceae</taxon>
        <taxon>Rhodococcus</taxon>
    </lineage>
</organism>
<proteinExistence type="predicted"/>
<keyword evidence="2" id="KW-1185">Reference proteome</keyword>
<evidence type="ECO:0000313" key="1">
    <source>
        <dbReference type="EMBL" id="GES36074.1"/>
    </source>
</evidence>
<dbReference type="EMBL" id="BLAH01000041">
    <property type="protein sequence ID" value="GES36074.1"/>
    <property type="molecule type" value="Genomic_DNA"/>
</dbReference>